<accession>A0ACC1S538</accession>
<evidence type="ECO:0000313" key="2">
    <source>
        <dbReference type="Proteomes" id="UP001148662"/>
    </source>
</evidence>
<gene>
    <name evidence="1" type="ORF">NM688_g7496</name>
</gene>
<comment type="caution">
    <text evidence="1">The sequence shown here is derived from an EMBL/GenBank/DDBJ whole genome shotgun (WGS) entry which is preliminary data.</text>
</comment>
<name>A0ACC1S538_9APHY</name>
<dbReference type="Proteomes" id="UP001148662">
    <property type="component" value="Unassembled WGS sequence"/>
</dbReference>
<protein>
    <submittedName>
        <fullName evidence="1">Uncharacterized protein</fullName>
    </submittedName>
</protein>
<proteinExistence type="predicted"/>
<organism evidence="1 2">
    <name type="scientific">Phlebia brevispora</name>
    <dbReference type="NCBI Taxonomy" id="194682"/>
    <lineage>
        <taxon>Eukaryota</taxon>
        <taxon>Fungi</taxon>
        <taxon>Dikarya</taxon>
        <taxon>Basidiomycota</taxon>
        <taxon>Agaricomycotina</taxon>
        <taxon>Agaricomycetes</taxon>
        <taxon>Polyporales</taxon>
        <taxon>Meruliaceae</taxon>
        <taxon>Phlebia</taxon>
    </lineage>
</organism>
<evidence type="ECO:0000313" key="1">
    <source>
        <dbReference type="EMBL" id="KAJ3531954.1"/>
    </source>
</evidence>
<reference evidence="1" key="1">
    <citation type="submission" date="2022-07" db="EMBL/GenBank/DDBJ databases">
        <title>Genome Sequence of Phlebia brevispora.</title>
        <authorList>
            <person name="Buettner E."/>
        </authorList>
    </citation>
    <scope>NUCLEOTIDE SEQUENCE</scope>
    <source>
        <strain evidence="1">MPL23</strain>
    </source>
</reference>
<sequence length="225" mass="25508">MFIPKVIDYVVIQQWEILVTEYTGMDLSVVLAFPGIVQPSELSMLSAAVIYNLERIHDRGIIHSDIKPSNITYNYDSCKGPSVTLIDFGLACVAYEHKESGLIRANMVIGSFLYMSPWVHKGYRPCRRDDVFSAAVTILALYKGEDKLPWYDVVHEIGDDAPTMEQHAHIASLKTTADVQAFTDLPPVFCQFYQYALALEFGEKPRYHTWYNTFMGLPDGDLNNI</sequence>
<keyword evidence="2" id="KW-1185">Reference proteome</keyword>
<dbReference type="EMBL" id="JANHOG010001764">
    <property type="protein sequence ID" value="KAJ3531954.1"/>
    <property type="molecule type" value="Genomic_DNA"/>
</dbReference>